<dbReference type="RefSeq" id="XP_051610342.1">
    <property type="nucleotide sequence ID" value="XM_051750377.1"/>
</dbReference>
<feature type="region of interest" description="Disordered" evidence="2">
    <location>
        <begin position="412"/>
        <end position="440"/>
    </location>
</feature>
<dbReference type="Proteomes" id="UP001204833">
    <property type="component" value="Unassembled WGS sequence"/>
</dbReference>
<sequence>MSSLVKKGSQFAPKLKQSIRKKATPKPTATPEATQKVISDGSDAHFNKSVPDQISTPPATQFNKPRSSFSIRQAASKTALPDEAIDPIDDSKPQESSAIADSSDEDEETLKQHAQSLRRTSSRRLSGINPGFRSRSASVSHRPGNEETQSSARIIVPQPKSTKRRRSSLSTRNRKRSSIMQSAVATAPALKPSSVVATSTTPAVGHSPPPSSSSTTTSRILNSNVSHLFPALRNSAAPLSKIMNDPEGESAAHATGDTATERSDTPVVSKDFVVGIDPKTNKLRKFRRRDAPKPEIKVEGDDFTRVADLPLDDLVPLAPENLITTVTSVSQIPTGIKEEDLELYGELNFDYEGMTMADLCKPTLKIGNVSSSFKLAQEAEAQLKQKKVQRRLDRIRARNERISLEEAMLRNEGKTDEEIQREKELKKSKSGTDVLNLEEEAPSSSSALQLTLVDGKIGYSEESAVVVKPRADASGRTVEDSNPFANPVTSTTYSKRTYTDKWTPDELNDFYQALSMFGTDFSLISQLYPHRTRKQIKSKFVLEEKKYPEVIELALKRKLPVDFKKYCDATNNEIKTIEQYNEELKKVRLEHEQSMNAIAMEREKAFKEDAEANRRREIEIRTGFTGSKPMTTAERRKELRKNETVVGTIDDMKSR</sequence>
<dbReference type="InterPro" id="IPR001005">
    <property type="entry name" value="SANT/Myb"/>
</dbReference>
<protein>
    <recommendedName>
        <fullName evidence="3">SANT domain-containing protein</fullName>
    </recommendedName>
</protein>
<feature type="coiled-coil region" evidence="1">
    <location>
        <begin position="378"/>
        <end position="412"/>
    </location>
</feature>
<dbReference type="InterPro" id="IPR017174">
    <property type="entry name" value="Bdp1_fungi"/>
</dbReference>
<dbReference type="GO" id="GO:0000995">
    <property type="term" value="F:RNA polymerase III general transcription initiation factor activity"/>
    <property type="evidence" value="ECO:0007669"/>
    <property type="project" value="InterPro"/>
</dbReference>
<dbReference type="InterPro" id="IPR017884">
    <property type="entry name" value="SANT_dom"/>
</dbReference>
<dbReference type="Pfam" id="PF15963">
    <property type="entry name" value="Myb_DNA-bind_7"/>
    <property type="match status" value="1"/>
</dbReference>
<name>A0AAD5BHL7_9ASCO</name>
<reference evidence="4 5" key="1">
    <citation type="journal article" date="2022" name="DNA Res.">
        <title>Genome analysis of five recently described species of the CUG-Ser clade uncovers Candida theae as a new hybrid lineage with pathogenic potential in the Candida parapsilosis species complex.</title>
        <authorList>
            <person name="Mixao V."/>
            <person name="Del Olmo V."/>
            <person name="Hegedusova E."/>
            <person name="Saus E."/>
            <person name="Pryszcz L."/>
            <person name="Cillingova A."/>
            <person name="Nosek J."/>
            <person name="Gabaldon T."/>
        </authorList>
    </citation>
    <scope>NUCLEOTIDE SEQUENCE [LARGE SCALE GENOMIC DNA]</scope>
    <source>
        <strain evidence="4 5">CBS 12239</strain>
    </source>
</reference>
<accession>A0AAD5BHL7</accession>
<evidence type="ECO:0000313" key="4">
    <source>
        <dbReference type="EMBL" id="KAI5963921.1"/>
    </source>
</evidence>
<organism evidence="4 5">
    <name type="scientific">Candida theae</name>
    <dbReference type="NCBI Taxonomy" id="1198502"/>
    <lineage>
        <taxon>Eukaryota</taxon>
        <taxon>Fungi</taxon>
        <taxon>Dikarya</taxon>
        <taxon>Ascomycota</taxon>
        <taxon>Saccharomycotina</taxon>
        <taxon>Pichiomycetes</taxon>
        <taxon>Debaryomycetaceae</taxon>
        <taxon>Candida/Lodderomyces clade</taxon>
        <taxon>Candida</taxon>
    </lineage>
</organism>
<feature type="compositionally biased region" description="Polar residues" evidence="2">
    <location>
        <begin position="50"/>
        <end position="76"/>
    </location>
</feature>
<dbReference type="GO" id="GO:0000126">
    <property type="term" value="C:transcription factor TFIIIB complex"/>
    <property type="evidence" value="ECO:0007669"/>
    <property type="project" value="InterPro"/>
</dbReference>
<dbReference type="PANTHER" id="PTHR22929">
    <property type="entry name" value="RNA POLYMERASE III TRANSCRIPTION INITIATION FACTOR B"/>
    <property type="match status" value="1"/>
</dbReference>
<dbReference type="SMART" id="SM00717">
    <property type="entry name" value="SANT"/>
    <property type="match status" value="1"/>
</dbReference>
<dbReference type="EMBL" id="JAIHNG010000050">
    <property type="protein sequence ID" value="KAI5963921.1"/>
    <property type="molecule type" value="Genomic_DNA"/>
</dbReference>
<keyword evidence="1" id="KW-0175">Coiled coil</keyword>
<evidence type="ECO:0000313" key="5">
    <source>
        <dbReference type="Proteomes" id="UP001204833"/>
    </source>
</evidence>
<dbReference type="PIRSF" id="PIRSF037327">
    <property type="entry name" value="TFIIIB_Bdp1_fun"/>
    <property type="match status" value="1"/>
</dbReference>
<dbReference type="PROSITE" id="PS51293">
    <property type="entry name" value="SANT"/>
    <property type="match status" value="1"/>
</dbReference>
<dbReference type="SUPFAM" id="SSF46689">
    <property type="entry name" value="Homeodomain-like"/>
    <property type="match status" value="1"/>
</dbReference>
<feature type="region of interest" description="Disordered" evidence="2">
    <location>
        <begin position="620"/>
        <end position="655"/>
    </location>
</feature>
<dbReference type="GeneID" id="76149256"/>
<evidence type="ECO:0000259" key="3">
    <source>
        <dbReference type="PROSITE" id="PS51293"/>
    </source>
</evidence>
<dbReference type="InterPro" id="IPR009057">
    <property type="entry name" value="Homeodomain-like_sf"/>
</dbReference>
<feature type="compositionally biased region" description="Low complexity" evidence="2">
    <location>
        <begin position="25"/>
        <end position="34"/>
    </location>
</feature>
<feature type="region of interest" description="Disordered" evidence="2">
    <location>
        <begin position="1"/>
        <end position="218"/>
    </location>
</feature>
<dbReference type="CDD" id="cd00167">
    <property type="entry name" value="SANT"/>
    <property type="match status" value="1"/>
</dbReference>
<feature type="compositionally biased region" description="Basic residues" evidence="2">
    <location>
        <begin position="161"/>
        <end position="177"/>
    </location>
</feature>
<feature type="coiled-coil region" evidence="1">
    <location>
        <begin position="567"/>
        <end position="597"/>
    </location>
</feature>
<evidence type="ECO:0000256" key="1">
    <source>
        <dbReference type="SAM" id="Coils"/>
    </source>
</evidence>
<feature type="compositionally biased region" description="Basic and acidic residues" evidence="2">
    <location>
        <begin position="633"/>
        <end position="643"/>
    </location>
</feature>
<feature type="compositionally biased region" description="Basic and acidic residues" evidence="2">
    <location>
        <begin position="412"/>
        <end position="427"/>
    </location>
</feature>
<feature type="compositionally biased region" description="Low complexity" evidence="2">
    <location>
        <begin position="117"/>
        <end position="126"/>
    </location>
</feature>
<dbReference type="AlphaFoldDB" id="A0AAD5BHL7"/>
<dbReference type="InterPro" id="IPR039467">
    <property type="entry name" value="TFIIIB_B''_Myb"/>
</dbReference>
<keyword evidence="5" id="KW-1185">Reference proteome</keyword>
<proteinExistence type="predicted"/>
<feature type="region of interest" description="Disordered" evidence="2">
    <location>
        <begin position="241"/>
        <end position="265"/>
    </location>
</feature>
<dbReference type="PANTHER" id="PTHR22929:SF0">
    <property type="entry name" value="TRANSCRIPTION FACTOR TFIIIB COMPONENT B'' HOMOLOG"/>
    <property type="match status" value="1"/>
</dbReference>
<dbReference type="Gene3D" id="1.10.10.60">
    <property type="entry name" value="Homeodomain-like"/>
    <property type="match status" value="1"/>
</dbReference>
<gene>
    <name evidence="4" type="ORF">KGF57_001197</name>
</gene>
<dbReference type="GO" id="GO:0070898">
    <property type="term" value="P:RNA polymerase III preinitiation complex assembly"/>
    <property type="evidence" value="ECO:0007669"/>
    <property type="project" value="TreeGrafter"/>
</dbReference>
<comment type="caution">
    <text evidence="4">The sequence shown here is derived from an EMBL/GenBank/DDBJ whole genome shotgun (WGS) entry which is preliminary data.</text>
</comment>
<feature type="domain" description="SANT" evidence="3">
    <location>
        <begin position="497"/>
        <end position="548"/>
    </location>
</feature>
<dbReference type="GO" id="GO:0001156">
    <property type="term" value="F:TFIIIC-class transcription factor complex binding"/>
    <property type="evidence" value="ECO:0007669"/>
    <property type="project" value="TreeGrafter"/>
</dbReference>
<evidence type="ECO:0000256" key="2">
    <source>
        <dbReference type="SAM" id="MobiDB-lite"/>
    </source>
</evidence>